<evidence type="ECO:0000313" key="3">
    <source>
        <dbReference type="Proteomes" id="UP000037136"/>
    </source>
</evidence>
<evidence type="ECO:0000313" key="2">
    <source>
        <dbReference type="EMBL" id="PFH58732.1"/>
    </source>
</evidence>
<reference evidence="2 3" key="1">
    <citation type="journal article" date="2015" name="BMC Genomics">
        <title>Gene expression during zombie ant biting behavior reflects the complexity underlying fungal parasitic behavioral manipulation.</title>
        <authorList>
            <person name="de Bekker C."/>
            <person name="Ohm R.A."/>
            <person name="Loreto R.G."/>
            <person name="Sebastian A."/>
            <person name="Albert I."/>
            <person name="Merrow M."/>
            <person name="Brachmann A."/>
            <person name="Hughes D.P."/>
        </authorList>
    </citation>
    <scope>NUCLEOTIDE SEQUENCE [LARGE SCALE GENOMIC DNA]</scope>
    <source>
        <strain evidence="2 3">SC16a</strain>
    </source>
</reference>
<gene>
    <name evidence="2" type="ORF">XA68_13292</name>
</gene>
<dbReference type="EMBL" id="LAZP02000262">
    <property type="protein sequence ID" value="PFH58732.1"/>
    <property type="molecule type" value="Genomic_DNA"/>
</dbReference>
<name>A0A2A9PCU6_OPHUN</name>
<sequence length="164" mass="18728">MCSILRRGAAARDPWWVKTWRAVGGKTGDFNGGIPGRYTTVRSRVVVNKGTQTGTRRPDRNESAPQPISPFPPQRSCHAGPLLGRNALPCKPRTWVWLMERHWISRAAEINRRTIGLRRKLVRQIRLDGQDPFLTEGVHFVLRQEGLFPVCNEDRDFDVVLAFE</sequence>
<reference evidence="2 3" key="2">
    <citation type="journal article" date="2017" name="Sci. Rep.">
        <title>Ant-infecting Ophiocordyceps genomes reveal a high diversity of potential behavioral manipulation genes and a possible major role for enterotoxins.</title>
        <authorList>
            <person name="de Bekker C."/>
            <person name="Ohm R.A."/>
            <person name="Evans H.C."/>
            <person name="Brachmann A."/>
            <person name="Hughes D.P."/>
        </authorList>
    </citation>
    <scope>NUCLEOTIDE SEQUENCE [LARGE SCALE GENOMIC DNA]</scope>
    <source>
        <strain evidence="2 3">SC16a</strain>
    </source>
</reference>
<dbReference type="Proteomes" id="UP000037136">
    <property type="component" value="Unassembled WGS sequence"/>
</dbReference>
<evidence type="ECO:0000256" key="1">
    <source>
        <dbReference type="SAM" id="MobiDB-lite"/>
    </source>
</evidence>
<feature type="region of interest" description="Disordered" evidence="1">
    <location>
        <begin position="48"/>
        <end position="76"/>
    </location>
</feature>
<accession>A0A2A9PCU6</accession>
<organism evidence="2 3">
    <name type="scientific">Ophiocordyceps unilateralis</name>
    <name type="common">Zombie-ant fungus</name>
    <name type="synonym">Torrubia unilateralis</name>
    <dbReference type="NCBI Taxonomy" id="268505"/>
    <lineage>
        <taxon>Eukaryota</taxon>
        <taxon>Fungi</taxon>
        <taxon>Dikarya</taxon>
        <taxon>Ascomycota</taxon>
        <taxon>Pezizomycotina</taxon>
        <taxon>Sordariomycetes</taxon>
        <taxon>Hypocreomycetidae</taxon>
        <taxon>Hypocreales</taxon>
        <taxon>Ophiocordycipitaceae</taxon>
        <taxon>Ophiocordyceps</taxon>
    </lineage>
</organism>
<proteinExistence type="predicted"/>
<protein>
    <submittedName>
        <fullName evidence="2">Uncharacterized protein</fullName>
    </submittedName>
</protein>
<keyword evidence="3" id="KW-1185">Reference proteome</keyword>
<comment type="caution">
    <text evidence="2">The sequence shown here is derived from an EMBL/GenBank/DDBJ whole genome shotgun (WGS) entry which is preliminary data.</text>
</comment>
<dbReference type="AlphaFoldDB" id="A0A2A9PCU6"/>